<organism evidence="3">
    <name type="scientific">Onchocerca ochengi</name>
    <name type="common">Filarial nematode worm</name>
    <dbReference type="NCBI Taxonomy" id="42157"/>
    <lineage>
        <taxon>Eukaryota</taxon>
        <taxon>Metazoa</taxon>
        <taxon>Ecdysozoa</taxon>
        <taxon>Nematoda</taxon>
        <taxon>Chromadorea</taxon>
        <taxon>Rhabditida</taxon>
        <taxon>Spirurina</taxon>
        <taxon>Spiruromorpha</taxon>
        <taxon>Filarioidea</taxon>
        <taxon>Onchocercidae</taxon>
        <taxon>Onchocerca</taxon>
    </lineage>
</organism>
<reference evidence="3" key="1">
    <citation type="submission" date="2016-06" db="UniProtKB">
        <authorList>
            <consortium name="WormBaseParasite"/>
        </authorList>
    </citation>
    <scope>IDENTIFICATION</scope>
</reference>
<gene>
    <name evidence="1" type="ORF">NOO_LOCUS11718</name>
</gene>
<dbReference type="AlphaFoldDB" id="A0A182EU89"/>
<evidence type="ECO:0000313" key="3">
    <source>
        <dbReference type="WBParaSite" id="nOo.2.0.1.t11718-RA"/>
    </source>
</evidence>
<dbReference type="EMBL" id="UYRW01008636">
    <property type="protein sequence ID" value="VDM96891.1"/>
    <property type="molecule type" value="Genomic_DNA"/>
</dbReference>
<keyword evidence="2" id="KW-1185">Reference proteome</keyword>
<sequence length="185" mass="20933">MNTTDGRVFINTTIITGNYGDGIHYREGYDTSWYHTISDNKKPRLDMCIEHKIPQNFFFPHLIQAKLTNGTVIDSNSASPCWMIISLPARLLYTYSIQFLAVTNENDENLDSETRLIICDANANFDGCDGERYRIPILNRILPQTISFRSTGQPIYLSLEHIPSGLSGQVAGDINLFFRIHASVI</sequence>
<evidence type="ECO:0000313" key="1">
    <source>
        <dbReference type="EMBL" id="VDM96891.1"/>
    </source>
</evidence>
<reference evidence="1 2" key="2">
    <citation type="submission" date="2018-08" db="EMBL/GenBank/DDBJ databases">
        <authorList>
            <person name="Laetsch R D."/>
            <person name="Stevens L."/>
            <person name="Kumar S."/>
            <person name="Blaxter L. M."/>
        </authorList>
    </citation>
    <scope>NUCLEOTIDE SEQUENCE [LARGE SCALE GENOMIC DNA]</scope>
</reference>
<dbReference type="Proteomes" id="UP000271087">
    <property type="component" value="Unassembled WGS sequence"/>
</dbReference>
<name>A0A182EU89_ONCOC</name>
<dbReference type="OrthoDB" id="5875765at2759"/>
<dbReference type="WBParaSite" id="nOo.2.0.1.t11718-RA">
    <property type="protein sequence ID" value="nOo.2.0.1.t11718-RA"/>
    <property type="gene ID" value="nOo.2.0.1.g11718"/>
</dbReference>
<proteinExistence type="predicted"/>
<evidence type="ECO:0000313" key="2">
    <source>
        <dbReference type="Proteomes" id="UP000271087"/>
    </source>
</evidence>
<dbReference type="STRING" id="42157.A0A182EU89"/>
<protein>
    <submittedName>
        <fullName evidence="3">CUB domain-containing protein</fullName>
    </submittedName>
</protein>
<accession>A0A182EU89</accession>